<accession>A0A6J4VVG6</accession>
<keyword evidence="3" id="KW-0804">Transcription</keyword>
<dbReference type="Gene3D" id="3.40.50.280">
    <property type="entry name" value="Cobalamin-binding domain"/>
    <property type="match status" value="1"/>
</dbReference>
<protein>
    <submittedName>
        <fullName evidence="6">Transcriptional regulator, MerR family</fullName>
    </submittedName>
</protein>
<dbReference type="PANTHER" id="PTHR30204:SF67">
    <property type="entry name" value="HTH-TYPE TRANSCRIPTIONAL REGULATOR MLRA-RELATED"/>
    <property type="match status" value="1"/>
</dbReference>
<feature type="domain" description="HTH merR-type" evidence="4">
    <location>
        <begin position="5"/>
        <end position="74"/>
    </location>
</feature>
<dbReference type="CDD" id="cd01104">
    <property type="entry name" value="HTH_MlrA-CarA"/>
    <property type="match status" value="1"/>
</dbReference>
<dbReference type="InterPro" id="IPR047057">
    <property type="entry name" value="MerR_fam"/>
</dbReference>
<name>A0A6J4VVG6_9DEIN</name>
<dbReference type="PANTHER" id="PTHR30204">
    <property type="entry name" value="REDOX-CYCLING DRUG-SENSING TRANSCRIPTIONAL ACTIVATOR SOXR"/>
    <property type="match status" value="1"/>
</dbReference>
<evidence type="ECO:0000259" key="5">
    <source>
        <dbReference type="PROSITE" id="PS51332"/>
    </source>
</evidence>
<evidence type="ECO:0000313" key="6">
    <source>
        <dbReference type="EMBL" id="CAA9584041.1"/>
    </source>
</evidence>
<evidence type="ECO:0000259" key="4">
    <source>
        <dbReference type="PROSITE" id="PS50937"/>
    </source>
</evidence>
<dbReference type="InterPro" id="IPR000551">
    <property type="entry name" value="MerR-type_HTH_dom"/>
</dbReference>
<gene>
    <name evidence="6" type="ORF">AVDCRST_MAG86-3519</name>
</gene>
<dbReference type="EMBL" id="CADCWP010000296">
    <property type="protein sequence ID" value="CAA9584041.1"/>
    <property type="molecule type" value="Genomic_DNA"/>
</dbReference>
<keyword evidence="1" id="KW-0805">Transcription regulation</keyword>
<dbReference type="InterPro" id="IPR036724">
    <property type="entry name" value="Cobalamin-bd_sf"/>
</dbReference>
<dbReference type="Pfam" id="PF02310">
    <property type="entry name" value="B12-binding"/>
    <property type="match status" value="1"/>
</dbReference>
<dbReference type="InterPro" id="IPR009061">
    <property type="entry name" value="DNA-bd_dom_put_sf"/>
</dbReference>
<dbReference type="Pfam" id="PF13411">
    <property type="entry name" value="MerR_1"/>
    <property type="match status" value="1"/>
</dbReference>
<reference evidence="6" key="1">
    <citation type="submission" date="2020-02" db="EMBL/GenBank/DDBJ databases">
        <authorList>
            <person name="Meier V. D."/>
        </authorList>
    </citation>
    <scope>NUCLEOTIDE SEQUENCE</scope>
    <source>
        <strain evidence="6">AVDCRST_MAG86</strain>
    </source>
</reference>
<dbReference type="AlphaFoldDB" id="A0A6J4VVG6"/>
<dbReference type="SUPFAM" id="SSF52242">
    <property type="entry name" value="Cobalamin (vitamin B12)-binding domain"/>
    <property type="match status" value="1"/>
</dbReference>
<dbReference type="CDD" id="cd02065">
    <property type="entry name" value="B12-binding_like"/>
    <property type="match status" value="1"/>
</dbReference>
<dbReference type="GO" id="GO:0003677">
    <property type="term" value="F:DNA binding"/>
    <property type="evidence" value="ECO:0007669"/>
    <property type="project" value="UniProtKB-KW"/>
</dbReference>
<keyword evidence="2" id="KW-0238">DNA-binding</keyword>
<dbReference type="GO" id="GO:0046872">
    <property type="term" value="F:metal ion binding"/>
    <property type="evidence" value="ECO:0007669"/>
    <property type="project" value="InterPro"/>
</dbReference>
<organism evidence="6">
    <name type="scientific">uncultured Truepera sp</name>
    <dbReference type="NCBI Taxonomy" id="543023"/>
    <lineage>
        <taxon>Bacteria</taxon>
        <taxon>Thermotogati</taxon>
        <taxon>Deinococcota</taxon>
        <taxon>Deinococci</taxon>
        <taxon>Trueperales</taxon>
        <taxon>Trueperaceae</taxon>
        <taxon>Truepera</taxon>
        <taxon>environmental samples</taxon>
    </lineage>
</organism>
<dbReference type="InterPro" id="IPR003759">
    <property type="entry name" value="Cbl-bd_cap"/>
</dbReference>
<feature type="domain" description="B12-binding" evidence="5">
    <location>
        <begin position="169"/>
        <end position="295"/>
    </location>
</feature>
<evidence type="ECO:0000256" key="2">
    <source>
        <dbReference type="ARBA" id="ARBA00023125"/>
    </source>
</evidence>
<sequence>MTRGRYTVNEVEERTKVPASTLRQWERRYGFPKPERSDSGYRLYCDGDIRSIEAMKRHIAEGVSASRAAELVGQKGAEALPNSLAGLQAALSDALLQLDESKADQVLGQAYSLYSVEAVHCELAQRVVARVETLWRQGEVAVTTERFARAYLQGRLQTVMRATANPVGGAPVVVACAPLEHHELGALILAVLLRRTGFRVLYLGADTPVRDLCVLARELRPGGVVISASSPESVACLMDARSYFSGLAAVVAFSGAAFNRHPELAESLSGVFLAADADGTVRRFGELVRRGALSA</sequence>
<dbReference type="Pfam" id="PF02607">
    <property type="entry name" value="B12-binding_2"/>
    <property type="match status" value="1"/>
</dbReference>
<dbReference type="SUPFAM" id="SSF46955">
    <property type="entry name" value="Putative DNA-binding domain"/>
    <property type="match status" value="1"/>
</dbReference>
<dbReference type="Gene3D" id="1.10.1240.10">
    <property type="entry name" value="Methionine synthase domain"/>
    <property type="match status" value="1"/>
</dbReference>
<dbReference type="SMART" id="SM00422">
    <property type="entry name" value="HTH_MERR"/>
    <property type="match status" value="1"/>
</dbReference>
<dbReference type="Gene3D" id="1.10.1660.10">
    <property type="match status" value="1"/>
</dbReference>
<dbReference type="GO" id="GO:0003700">
    <property type="term" value="F:DNA-binding transcription factor activity"/>
    <property type="evidence" value="ECO:0007669"/>
    <property type="project" value="InterPro"/>
</dbReference>
<dbReference type="InterPro" id="IPR036594">
    <property type="entry name" value="Meth_synthase_dom"/>
</dbReference>
<dbReference type="GO" id="GO:0031419">
    <property type="term" value="F:cobalamin binding"/>
    <property type="evidence" value="ECO:0007669"/>
    <property type="project" value="InterPro"/>
</dbReference>
<dbReference type="PROSITE" id="PS51332">
    <property type="entry name" value="B12_BINDING"/>
    <property type="match status" value="1"/>
</dbReference>
<dbReference type="PROSITE" id="PS50937">
    <property type="entry name" value="HTH_MERR_2"/>
    <property type="match status" value="1"/>
</dbReference>
<evidence type="ECO:0000256" key="3">
    <source>
        <dbReference type="ARBA" id="ARBA00023163"/>
    </source>
</evidence>
<proteinExistence type="predicted"/>
<evidence type="ECO:0000256" key="1">
    <source>
        <dbReference type="ARBA" id="ARBA00023015"/>
    </source>
</evidence>
<dbReference type="InterPro" id="IPR006158">
    <property type="entry name" value="Cobalamin-bd"/>
</dbReference>